<evidence type="ECO:0000313" key="1">
    <source>
        <dbReference type="EMBL" id="GAS81710.1"/>
    </source>
</evidence>
<dbReference type="InterPro" id="IPR037175">
    <property type="entry name" value="KFase_sf"/>
</dbReference>
<name>A0A124DXP7_PAEAM</name>
<comment type="caution">
    <text evidence="1">The sequence shown here is derived from an EMBL/GenBank/DDBJ whole genome shotgun (WGS) entry which is preliminary data.</text>
</comment>
<dbReference type="GO" id="GO:0004061">
    <property type="term" value="F:arylformamidase activity"/>
    <property type="evidence" value="ECO:0007669"/>
    <property type="project" value="InterPro"/>
</dbReference>
<organism evidence="1 2">
    <name type="scientific">Paenibacillus amylolyticus</name>
    <dbReference type="NCBI Taxonomy" id="1451"/>
    <lineage>
        <taxon>Bacteria</taxon>
        <taxon>Bacillati</taxon>
        <taxon>Bacillota</taxon>
        <taxon>Bacilli</taxon>
        <taxon>Bacillales</taxon>
        <taxon>Paenibacillaceae</taxon>
        <taxon>Paenibacillus</taxon>
    </lineage>
</organism>
<dbReference type="GO" id="GO:0019441">
    <property type="term" value="P:L-tryptophan catabolic process to kynurenine"/>
    <property type="evidence" value="ECO:0007669"/>
    <property type="project" value="InterPro"/>
</dbReference>
<gene>
    <name evidence="1" type="ORF">PAHA3_1784</name>
</gene>
<reference evidence="2" key="2">
    <citation type="submission" date="2016-01" db="EMBL/GenBank/DDBJ databases">
        <title>Draft Genome Sequence of Paenibacillus amylolyticus Heshi-A3 that Was Isolated from Fermented Rice Bran with Aging Salted Mackerel, Which Was Named Heshiko as Traditional Fermented Seafood in Japan.</title>
        <authorList>
            <person name="Akuzawa S."/>
            <person name="Nakagawa J."/>
            <person name="Kanekatsu T."/>
            <person name="Kubota E."/>
            <person name="Ohtake R."/>
            <person name="Suzuki T."/>
            <person name="Kanesaki Y."/>
        </authorList>
    </citation>
    <scope>NUCLEOTIDE SEQUENCE [LARGE SCALE GENOMIC DNA]</scope>
    <source>
        <strain evidence="2">Heshi-A3</strain>
    </source>
</reference>
<dbReference type="SUPFAM" id="SSF102198">
    <property type="entry name" value="Putative cyclase"/>
    <property type="match status" value="1"/>
</dbReference>
<dbReference type="Gene3D" id="3.50.30.50">
    <property type="entry name" value="Putative cyclase"/>
    <property type="match status" value="1"/>
</dbReference>
<dbReference type="PANTHER" id="PTHR31118">
    <property type="entry name" value="CYCLASE-LIKE PROTEIN 2"/>
    <property type="match status" value="1"/>
</dbReference>
<dbReference type="Proteomes" id="UP000069697">
    <property type="component" value="Unassembled WGS sequence"/>
</dbReference>
<sequence>MKRLLLSYPLSVNTPVYKDNPPVEIQQQSSIEKGAKYNQFIITSLNHSGTHIDGPWHFNPKGKKLSEIPIDDFIFHHPSILDIPKSDDELITKADLEPYENLIAGSDLLLIRTGFGKLRSSDPIRYSDHNPGFAASAASYLMVFDSLRAIGMDMISAGSSLHEDEAIAFHQKILGKDRVDGKYILVIEDMNLNQDLSDIGNVYAVPLFIEGVDSSFSTIFSEKY</sequence>
<dbReference type="PANTHER" id="PTHR31118:SF32">
    <property type="entry name" value="KYNURENINE FORMAMIDASE"/>
    <property type="match status" value="1"/>
</dbReference>
<accession>A0A124DXP7</accession>
<dbReference type="InterPro" id="IPR007325">
    <property type="entry name" value="KFase/CYL"/>
</dbReference>
<proteinExistence type="predicted"/>
<evidence type="ECO:0000313" key="2">
    <source>
        <dbReference type="Proteomes" id="UP000069697"/>
    </source>
</evidence>
<dbReference type="EMBL" id="BCNV01000001">
    <property type="protein sequence ID" value="GAS81710.1"/>
    <property type="molecule type" value="Genomic_DNA"/>
</dbReference>
<dbReference type="AlphaFoldDB" id="A0A124DXP7"/>
<dbReference type="Pfam" id="PF04199">
    <property type="entry name" value="Cyclase"/>
    <property type="match status" value="1"/>
</dbReference>
<dbReference type="RefSeq" id="WP_062834378.1">
    <property type="nucleotide sequence ID" value="NZ_BCNV01000001.1"/>
</dbReference>
<protein>
    <submittedName>
        <fullName evidence="1">Cyclase</fullName>
    </submittedName>
</protein>
<reference evidence="1 2" key="1">
    <citation type="journal article" date="2016" name="Genome Announc.">
        <title>Draft Genome Sequence of Paenibacillus amylolyticus Heshi-A3, Isolated from Fermented Rice Bran in a Japanese Fermented Seafood Dish.</title>
        <authorList>
            <person name="Akuzawa S."/>
            <person name="Nagaoka J."/>
            <person name="Kanekatsu M."/>
            <person name="Kubota E."/>
            <person name="Ohtake R."/>
            <person name="Suzuki T."/>
            <person name="Kanesaki Y."/>
        </authorList>
    </citation>
    <scope>NUCLEOTIDE SEQUENCE [LARGE SCALE GENOMIC DNA]</scope>
    <source>
        <strain evidence="1 2">Heshi-A3</strain>
    </source>
</reference>